<name>A0A143DAY8_9PROT</name>
<gene>
    <name evidence="1" type="ORF">AY555_00480</name>
</gene>
<sequence>MGGGLWLKAYNSRPSNEYTDDMAGKVVAQCEQLVPRLDCRCLWKQAGVAFTPSNSASILEILSQRHQWTGQITRARLEQVAGNDGASALGKALYYCTLL</sequence>
<dbReference type="Proteomes" id="UP000076066">
    <property type="component" value="Chromosome"/>
</dbReference>
<evidence type="ECO:0000313" key="2">
    <source>
        <dbReference type="Proteomes" id="UP000076066"/>
    </source>
</evidence>
<dbReference type="AlphaFoldDB" id="A0A143DAY8"/>
<accession>A0A143DAY8</accession>
<dbReference type="STRING" id="1549855.AY555_00480"/>
<reference evidence="1 2" key="1">
    <citation type="submission" date="2016-02" db="EMBL/GenBank/DDBJ databases">
        <title>Complete Genome of H5569, the type strain of the newly described species Haematospirillium jordaniae.</title>
        <authorList>
            <person name="Nicholson A.C."/>
            <person name="Humrighouse B.W."/>
            <person name="Loparov V."/>
            <person name="McQuiston J.R."/>
        </authorList>
    </citation>
    <scope>NUCLEOTIDE SEQUENCE [LARGE SCALE GENOMIC DNA]</scope>
    <source>
        <strain evidence="1 2">H5569</strain>
    </source>
</reference>
<evidence type="ECO:0000313" key="1">
    <source>
        <dbReference type="EMBL" id="AMW33895.1"/>
    </source>
</evidence>
<proteinExistence type="predicted"/>
<protein>
    <submittedName>
        <fullName evidence="1">Uncharacterized protein</fullName>
    </submittedName>
</protein>
<keyword evidence="2" id="KW-1185">Reference proteome</keyword>
<dbReference type="KEGG" id="hjo:AY555_00480"/>
<dbReference type="EMBL" id="CP014525">
    <property type="protein sequence ID" value="AMW33895.1"/>
    <property type="molecule type" value="Genomic_DNA"/>
</dbReference>
<organism evidence="1 2">
    <name type="scientific">Haematospirillum jordaniae</name>
    <dbReference type="NCBI Taxonomy" id="1549855"/>
    <lineage>
        <taxon>Bacteria</taxon>
        <taxon>Pseudomonadati</taxon>
        <taxon>Pseudomonadota</taxon>
        <taxon>Alphaproteobacteria</taxon>
        <taxon>Rhodospirillales</taxon>
        <taxon>Novispirillaceae</taxon>
        <taxon>Haematospirillum</taxon>
    </lineage>
</organism>